<feature type="region of interest" description="Disordered" evidence="1">
    <location>
        <begin position="1"/>
        <end position="28"/>
    </location>
</feature>
<feature type="compositionally biased region" description="Low complexity" evidence="1">
    <location>
        <begin position="539"/>
        <end position="557"/>
    </location>
</feature>
<gene>
    <name evidence="2" type="ORF">B0H63DRAFT_523323</name>
</gene>
<feature type="compositionally biased region" description="Basic and acidic residues" evidence="1">
    <location>
        <begin position="137"/>
        <end position="151"/>
    </location>
</feature>
<feature type="compositionally biased region" description="Low complexity" evidence="1">
    <location>
        <begin position="1"/>
        <end position="17"/>
    </location>
</feature>
<reference evidence="2" key="1">
    <citation type="journal article" date="2023" name="Mol. Phylogenet. Evol.">
        <title>Genome-scale phylogeny and comparative genomics of the fungal order Sordariales.</title>
        <authorList>
            <person name="Hensen N."/>
            <person name="Bonometti L."/>
            <person name="Westerberg I."/>
            <person name="Brannstrom I.O."/>
            <person name="Guillou S."/>
            <person name="Cros-Aarteil S."/>
            <person name="Calhoun S."/>
            <person name="Haridas S."/>
            <person name="Kuo A."/>
            <person name="Mondo S."/>
            <person name="Pangilinan J."/>
            <person name="Riley R."/>
            <person name="LaButti K."/>
            <person name="Andreopoulos B."/>
            <person name="Lipzen A."/>
            <person name="Chen C."/>
            <person name="Yan M."/>
            <person name="Daum C."/>
            <person name="Ng V."/>
            <person name="Clum A."/>
            <person name="Steindorff A."/>
            <person name="Ohm R.A."/>
            <person name="Martin F."/>
            <person name="Silar P."/>
            <person name="Natvig D.O."/>
            <person name="Lalanne C."/>
            <person name="Gautier V."/>
            <person name="Ament-Velasquez S.L."/>
            <person name="Kruys A."/>
            <person name="Hutchinson M.I."/>
            <person name="Powell A.J."/>
            <person name="Barry K."/>
            <person name="Miller A.N."/>
            <person name="Grigoriev I.V."/>
            <person name="Debuchy R."/>
            <person name="Gladieux P."/>
            <person name="Hiltunen Thoren M."/>
            <person name="Johannesson H."/>
        </authorList>
    </citation>
    <scope>NUCLEOTIDE SEQUENCE</scope>
    <source>
        <strain evidence="2">CBS 232.78</strain>
    </source>
</reference>
<protein>
    <submittedName>
        <fullName evidence="2">Uncharacterized protein</fullName>
    </submittedName>
</protein>
<feature type="region of interest" description="Disordered" evidence="1">
    <location>
        <begin position="131"/>
        <end position="154"/>
    </location>
</feature>
<evidence type="ECO:0000256" key="1">
    <source>
        <dbReference type="SAM" id="MobiDB-lite"/>
    </source>
</evidence>
<sequence length="617" mass="67045">MATTSSGSGSPTPSASTVDGDVIPTPASENLEAEALKRLLEETKAASAKKAEKTLRTRKVITAKIDQLFEQNENQAEKSLDNNIIKNTGEDNIIVDDEFVGLVENGRKCVADQLKSLEAMVHAEETSSMVDYVPGTDKGKQKEVLGGDKGKQQAMPDKTLANLANLKAEITKTLTDNNRALINSVKNITRKRNIDDTTADTETDKVLGALREMAPEPLPKKARDDNANKGVSWLVATTPPAATTRSKPRSIRDFLKSATHANEAKKLTGKETTLDKAKAYVPSVGKPMYQTSSGASHRVNHDSSEQAENPKEPTISEPQNPKNSTMSEVDVLVYEINRNQPKGSPLLPPPNPVASPPLPGFTDFRRQQFEEQQKMYQLRKIREDREAEMKLQQDENGLRERSHPNWKYTWSRSSTWAEIFLVRRVPPSRPQSGYLHPNNYELTKLYDMNSRGGGNGTSRPNMIPSAGASFNYTRFDTMPPSAASNHGATRPQHIIKPYTAAGHHAAGNHAANPQSMIKPPTGTANQPAMKPIGTLPPQAAQAAQAAHVPQPRVAVAAGGPSKPVPDTSAEKDNGTISGDDDYKWAGFLSYLITPSSRLGLPCFASPSTSTQGGNTYT</sequence>
<dbReference type="AlphaFoldDB" id="A0AAE0NQR4"/>
<proteinExistence type="predicted"/>
<feature type="compositionally biased region" description="Polar residues" evidence="1">
    <location>
        <begin position="316"/>
        <end position="325"/>
    </location>
</feature>
<feature type="compositionally biased region" description="Basic and acidic residues" evidence="1">
    <location>
        <begin position="299"/>
        <end position="311"/>
    </location>
</feature>
<reference evidence="2" key="2">
    <citation type="submission" date="2023-06" db="EMBL/GenBank/DDBJ databases">
        <authorList>
            <consortium name="Lawrence Berkeley National Laboratory"/>
            <person name="Haridas S."/>
            <person name="Hensen N."/>
            <person name="Bonometti L."/>
            <person name="Westerberg I."/>
            <person name="Brannstrom I.O."/>
            <person name="Guillou S."/>
            <person name="Cros-Aarteil S."/>
            <person name="Calhoun S."/>
            <person name="Kuo A."/>
            <person name="Mondo S."/>
            <person name="Pangilinan J."/>
            <person name="Riley R."/>
            <person name="LaButti K."/>
            <person name="Andreopoulos B."/>
            <person name="Lipzen A."/>
            <person name="Chen C."/>
            <person name="Yanf M."/>
            <person name="Daum C."/>
            <person name="Ng V."/>
            <person name="Clum A."/>
            <person name="Steindorff A."/>
            <person name="Ohm R."/>
            <person name="Martin F."/>
            <person name="Silar P."/>
            <person name="Natvig D."/>
            <person name="Lalanne C."/>
            <person name="Gautier V."/>
            <person name="Ament-velasquez S.L."/>
            <person name="Kruys A."/>
            <person name="Hutchinson M.I."/>
            <person name="Powell A.J."/>
            <person name="Barry K."/>
            <person name="Miller A.N."/>
            <person name="Grigoriev I.V."/>
            <person name="Debuchy R."/>
            <person name="Gladieux P."/>
            <person name="Thoren M.H."/>
            <person name="Johannesson H."/>
        </authorList>
    </citation>
    <scope>NUCLEOTIDE SEQUENCE</scope>
    <source>
        <strain evidence="2">CBS 232.78</strain>
    </source>
</reference>
<comment type="caution">
    <text evidence="2">The sequence shown here is derived from an EMBL/GenBank/DDBJ whole genome shotgun (WGS) entry which is preliminary data.</text>
</comment>
<feature type="region of interest" description="Disordered" evidence="1">
    <location>
        <begin position="539"/>
        <end position="578"/>
    </location>
</feature>
<name>A0AAE0NQR4_9PEZI</name>
<evidence type="ECO:0000313" key="2">
    <source>
        <dbReference type="EMBL" id="KAK3385998.1"/>
    </source>
</evidence>
<feature type="region of interest" description="Disordered" evidence="1">
    <location>
        <begin position="284"/>
        <end position="325"/>
    </location>
</feature>
<dbReference type="Proteomes" id="UP001285441">
    <property type="component" value="Unassembled WGS sequence"/>
</dbReference>
<keyword evidence="3" id="KW-1185">Reference proteome</keyword>
<dbReference type="EMBL" id="JAULSW010000004">
    <property type="protein sequence ID" value="KAK3385998.1"/>
    <property type="molecule type" value="Genomic_DNA"/>
</dbReference>
<evidence type="ECO:0000313" key="3">
    <source>
        <dbReference type="Proteomes" id="UP001285441"/>
    </source>
</evidence>
<accession>A0AAE0NQR4</accession>
<organism evidence="2 3">
    <name type="scientific">Podospora didyma</name>
    <dbReference type="NCBI Taxonomy" id="330526"/>
    <lineage>
        <taxon>Eukaryota</taxon>
        <taxon>Fungi</taxon>
        <taxon>Dikarya</taxon>
        <taxon>Ascomycota</taxon>
        <taxon>Pezizomycotina</taxon>
        <taxon>Sordariomycetes</taxon>
        <taxon>Sordariomycetidae</taxon>
        <taxon>Sordariales</taxon>
        <taxon>Podosporaceae</taxon>
        <taxon>Podospora</taxon>
    </lineage>
</organism>